<sequence length="445" mass="49204">MKNVTQIACVFLLIIGNVFAQQEKGIIGSNNWLHNWTNFKPGIQDYDTPTQILAGNITKDTKLLKRDIYLLMGNVFVTNGATLTIEPGTVIIGDYESKASLTIAKGSKIIADGLETDPIVFTSNRSIKKEGDWGGIILLGDAPTNRFGNGSVASFYPHLTPSSYGDTNYGGANAESNSGILRYVRIEYAGKRVGRQSYFNGLLLAGVGNETVLENIMVSYSSGNAFEIWGGEVKLNQAVSYKASNNDFKFNFGTQSQLHNSLAVRSPYTSSSSGSRCMQINSYDKREEVDFTKKGTSVIAKNLTLVNSSNNLKEDMEKGLVKEALFVGENASLDMNKSVISGFNPAVILEDKIAINQENLEKIKFTDMYFNNCNGNIFVENNSNNEDLENWYGNSAFFNVYSKSSNSETFIDLKNDKRPDFRLRINRIIPAPQEYFASEDLGIDD</sequence>
<dbReference type="AlphaFoldDB" id="A0A8J7IW04"/>
<name>A0A8J7IW04_9FLAO</name>
<dbReference type="PANTHER" id="PTHR41339">
    <property type="entry name" value="LIPL48"/>
    <property type="match status" value="1"/>
</dbReference>
<comment type="caution">
    <text evidence="2">The sequence shown here is derived from an EMBL/GenBank/DDBJ whole genome shotgun (WGS) entry which is preliminary data.</text>
</comment>
<reference evidence="2" key="1">
    <citation type="submission" date="2020-12" db="EMBL/GenBank/DDBJ databases">
        <title>Snuella sp. nov., isolated from sediment in Incheon.</title>
        <authorList>
            <person name="Kim W."/>
        </authorList>
    </citation>
    <scope>NUCLEOTIDE SEQUENCE</scope>
    <source>
        <strain evidence="2">CAU 1569</strain>
    </source>
</reference>
<organism evidence="2 3">
    <name type="scientific">Snuella sedimenti</name>
    <dbReference type="NCBI Taxonomy" id="2798802"/>
    <lineage>
        <taxon>Bacteria</taxon>
        <taxon>Pseudomonadati</taxon>
        <taxon>Bacteroidota</taxon>
        <taxon>Flavobacteriia</taxon>
        <taxon>Flavobacteriales</taxon>
        <taxon>Flavobacteriaceae</taxon>
        <taxon>Snuella</taxon>
    </lineage>
</organism>
<keyword evidence="1" id="KW-0732">Signal</keyword>
<feature type="chain" id="PRO_5035186465" description="T9SS C-terminal target domain-containing protein" evidence="1">
    <location>
        <begin position="21"/>
        <end position="445"/>
    </location>
</feature>
<dbReference type="Proteomes" id="UP000610931">
    <property type="component" value="Unassembled WGS sequence"/>
</dbReference>
<evidence type="ECO:0000313" key="2">
    <source>
        <dbReference type="EMBL" id="MBJ6368450.1"/>
    </source>
</evidence>
<evidence type="ECO:0008006" key="4">
    <source>
        <dbReference type="Google" id="ProtNLM"/>
    </source>
</evidence>
<evidence type="ECO:0000256" key="1">
    <source>
        <dbReference type="SAM" id="SignalP"/>
    </source>
</evidence>
<evidence type="ECO:0000313" key="3">
    <source>
        <dbReference type="Proteomes" id="UP000610931"/>
    </source>
</evidence>
<feature type="signal peptide" evidence="1">
    <location>
        <begin position="1"/>
        <end position="20"/>
    </location>
</feature>
<dbReference type="PANTHER" id="PTHR41339:SF1">
    <property type="entry name" value="SECRETED PROTEIN"/>
    <property type="match status" value="1"/>
</dbReference>
<keyword evidence="3" id="KW-1185">Reference proteome</keyword>
<protein>
    <recommendedName>
        <fullName evidence="4">T9SS C-terminal target domain-containing protein</fullName>
    </recommendedName>
</protein>
<dbReference type="RefSeq" id="WP_199115211.1">
    <property type="nucleotide sequence ID" value="NZ_JAELVQ010000011.1"/>
</dbReference>
<proteinExistence type="predicted"/>
<gene>
    <name evidence="2" type="ORF">JF259_10165</name>
</gene>
<dbReference type="EMBL" id="JAELVQ010000011">
    <property type="protein sequence ID" value="MBJ6368450.1"/>
    <property type="molecule type" value="Genomic_DNA"/>
</dbReference>
<accession>A0A8J7IW04</accession>